<evidence type="ECO:0000256" key="2">
    <source>
        <dbReference type="SAM" id="Phobius"/>
    </source>
</evidence>
<keyword evidence="2" id="KW-1133">Transmembrane helix</keyword>
<feature type="region of interest" description="Disordered" evidence="1">
    <location>
        <begin position="95"/>
        <end position="119"/>
    </location>
</feature>
<protein>
    <submittedName>
        <fullName evidence="3">Uncharacterized protein</fullName>
    </submittedName>
</protein>
<evidence type="ECO:0000313" key="3">
    <source>
        <dbReference type="EMBL" id="KGN40705.1"/>
    </source>
</evidence>
<reference evidence="3 4" key="1">
    <citation type="submission" date="2013-08" db="EMBL/GenBank/DDBJ databases">
        <title>The genome sequence of Knoellia aerolata.</title>
        <authorList>
            <person name="Zhu W."/>
            <person name="Wang G."/>
        </authorList>
    </citation>
    <scope>NUCLEOTIDE SEQUENCE [LARGE SCALE GENOMIC DNA]</scope>
    <source>
        <strain evidence="3 4">DSM 18566</strain>
    </source>
</reference>
<feature type="transmembrane region" description="Helical" evidence="2">
    <location>
        <begin position="34"/>
        <end position="50"/>
    </location>
</feature>
<evidence type="ECO:0000313" key="4">
    <source>
        <dbReference type="Proteomes" id="UP000030013"/>
    </source>
</evidence>
<proteinExistence type="predicted"/>
<keyword evidence="2" id="KW-0812">Transmembrane</keyword>
<organism evidence="3 4">
    <name type="scientific">Knoellia aerolata DSM 18566</name>
    <dbReference type="NCBI Taxonomy" id="1385519"/>
    <lineage>
        <taxon>Bacteria</taxon>
        <taxon>Bacillati</taxon>
        <taxon>Actinomycetota</taxon>
        <taxon>Actinomycetes</taxon>
        <taxon>Micrococcales</taxon>
        <taxon>Intrasporangiaceae</taxon>
        <taxon>Knoellia</taxon>
    </lineage>
</organism>
<evidence type="ECO:0000256" key="1">
    <source>
        <dbReference type="SAM" id="MobiDB-lite"/>
    </source>
</evidence>
<sequence length="119" mass="12727">MSTRVERVLLLTIAGVAAVGLVDAALVREPDLVVLFAGVVVLCFVWFLLVPPSRRRLTTRADLFAWLQARSDLTGEPVGRIADRALATYRRQLEGVGTQPQSGSTGVDAPTVPSAAREG</sequence>
<keyword evidence="4" id="KW-1185">Reference proteome</keyword>
<name>A0A0A0JTF5_9MICO</name>
<dbReference type="RefSeq" id="WP_035938208.1">
    <property type="nucleotide sequence ID" value="NZ_AVPL01000034.1"/>
</dbReference>
<accession>A0A0A0JTF5</accession>
<dbReference type="STRING" id="1385519.N801_12790"/>
<dbReference type="Proteomes" id="UP000030013">
    <property type="component" value="Unassembled WGS sequence"/>
</dbReference>
<dbReference type="EMBL" id="AVPL01000034">
    <property type="protein sequence ID" value="KGN40705.1"/>
    <property type="molecule type" value="Genomic_DNA"/>
</dbReference>
<keyword evidence="2" id="KW-0472">Membrane</keyword>
<dbReference type="AlphaFoldDB" id="A0A0A0JTF5"/>
<gene>
    <name evidence="3" type="ORF">N801_12790</name>
</gene>
<comment type="caution">
    <text evidence="3">The sequence shown here is derived from an EMBL/GenBank/DDBJ whole genome shotgun (WGS) entry which is preliminary data.</text>
</comment>
<dbReference type="OrthoDB" id="10013378at2"/>